<gene>
    <name evidence="2" type="ORF">AVEN_272270_1</name>
    <name evidence="1" type="ORF">AVEN_8838_1</name>
</gene>
<evidence type="ECO:0000313" key="1">
    <source>
        <dbReference type="EMBL" id="GBN90530.1"/>
    </source>
</evidence>
<organism evidence="1 3">
    <name type="scientific">Araneus ventricosus</name>
    <name type="common">Orbweaver spider</name>
    <name type="synonym">Epeira ventricosa</name>
    <dbReference type="NCBI Taxonomy" id="182803"/>
    <lineage>
        <taxon>Eukaryota</taxon>
        <taxon>Metazoa</taxon>
        <taxon>Ecdysozoa</taxon>
        <taxon>Arthropoda</taxon>
        <taxon>Chelicerata</taxon>
        <taxon>Arachnida</taxon>
        <taxon>Araneae</taxon>
        <taxon>Araneomorphae</taxon>
        <taxon>Entelegynae</taxon>
        <taxon>Araneoidea</taxon>
        <taxon>Araneidae</taxon>
        <taxon>Araneus</taxon>
    </lineage>
</organism>
<sequence>MGGPPPSVQASTGFNGPTPLTFLWESLPNRHPVSLSAIHLYSIQPICPNTGFSPTHSSRKIRRIIHLKLQSALAVGESDLLYPSAAALRSPIPPQRVSDKGSLVARAQSSQIG</sequence>
<comment type="caution">
    <text evidence="1">The sequence shown here is derived from an EMBL/GenBank/DDBJ whole genome shotgun (WGS) entry which is preliminary data.</text>
</comment>
<protein>
    <submittedName>
        <fullName evidence="1">Uncharacterized protein</fullName>
    </submittedName>
</protein>
<name>A0A4Y2SSN9_ARAVE</name>
<dbReference type="EMBL" id="BGPR01023401">
    <property type="protein sequence ID" value="GBN90559.1"/>
    <property type="molecule type" value="Genomic_DNA"/>
</dbReference>
<proteinExistence type="predicted"/>
<keyword evidence="3" id="KW-1185">Reference proteome</keyword>
<dbReference type="Proteomes" id="UP000499080">
    <property type="component" value="Unassembled WGS sequence"/>
</dbReference>
<dbReference type="AlphaFoldDB" id="A0A4Y2SSN9"/>
<evidence type="ECO:0000313" key="3">
    <source>
        <dbReference type="Proteomes" id="UP000499080"/>
    </source>
</evidence>
<reference evidence="1 3" key="1">
    <citation type="journal article" date="2019" name="Sci. Rep.">
        <title>Orb-weaving spider Araneus ventricosus genome elucidates the spidroin gene catalogue.</title>
        <authorList>
            <person name="Kono N."/>
            <person name="Nakamura H."/>
            <person name="Ohtoshi R."/>
            <person name="Moran D.A.P."/>
            <person name="Shinohara A."/>
            <person name="Yoshida Y."/>
            <person name="Fujiwara M."/>
            <person name="Mori M."/>
            <person name="Tomita M."/>
            <person name="Arakawa K."/>
        </authorList>
    </citation>
    <scope>NUCLEOTIDE SEQUENCE [LARGE SCALE GENOMIC DNA]</scope>
</reference>
<accession>A0A4Y2SSN9</accession>
<evidence type="ECO:0000313" key="2">
    <source>
        <dbReference type="EMBL" id="GBN90559.1"/>
    </source>
</evidence>
<dbReference type="EMBL" id="BGPR01023387">
    <property type="protein sequence ID" value="GBN90530.1"/>
    <property type="molecule type" value="Genomic_DNA"/>
</dbReference>